<dbReference type="EMBL" id="MFLL01000014">
    <property type="protein sequence ID" value="OGG69340.1"/>
    <property type="molecule type" value="Genomic_DNA"/>
</dbReference>
<proteinExistence type="predicted"/>
<evidence type="ECO:0000313" key="2">
    <source>
        <dbReference type="Proteomes" id="UP000176914"/>
    </source>
</evidence>
<evidence type="ECO:0000313" key="1">
    <source>
        <dbReference type="EMBL" id="OGG69340.1"/>
    </source>
</evidence>
<accession>A0A1F6E722</accession>
<gene>
    <name evidence="1" type="ORF">A3C20_02715</name>
</gene>
<dbReference type="Proteomes" id="UP000176914">
    <property type="component" value="Unassembled WGS sequence"/>
</dbReference>
<protein>
    <submittedName>
        <fullName evidence="1">Uncharacterized protein</fullName>
    </submittedName>
</protein>
<comment type="caution">
    <text evidence="1">The sequence shown here is derived from an EMBL/GenBank/DDBJ whole genome shotgun (WGS) entry which is preliminary data.</text>
</comment>
<sequence length="62" mass="6569">MFSCRLPAYSTVRYIGSNFVSVRSAVDGGEAHWSAPAIATHKLELKSGVPGHSLGYAGGFAW</sequence>
<organism evidence="1 2">
    <name type="scientific">Candidatus Kaiserbacteria bacterium RIFCSPHIGHO2_02_FULL_55_25</name>
    <dbReference type="NCBI Taxonomy" id="1798498"/>
    <lineage>
        <taxon>Bacteria</taxon>
        <taxon>Candidatus Kaiseribacteriota</taxon>
    </lineage>
</organism>
<name>A0A1F6E722_9BACT</name>
<reference evidence="1 2" key="1">
    <citation type="journal article" date="2016" name="Nat. Commun.">
        <title>Thousands of microbial genomes shed light on interconnected biogeochemical processes in an aquifer system.</title>
        <authorList>
            <person name="Anantharaman K."/>
            <person name="Brown C.T."/>
            <person name="Hug L.A."/>
            <person name="Sharon I."/>
            <person name="Castelle C.J."/>
            <person name="Probst A.J."/>
            <person name="Thomas B.C."/>
            <person name="Singh A."/>
            <person name="Wilkins M.J."/>
            <person name="Karaoz U."/>
            <person name="Brodie E.L."/>
            <person name="Williams K.H."/>
            <person name="Hubbard S.S."/>
            <person name="Banfield J.F."/>
        </authorList>
    </citation>
    <scope>NUCLEOTIDE SEQUENCE [LARGE SCALE GENOMIC DNA]</scope>
</reference>
<dbReference type="AlphaFoldDB" id="A0A1F6E722"/>